<reference evidence="9" key="1">
    <citation type="journal article" date="2023" name="GigaByte">
        <title>Genome assembly of the bearded iris, Iris pallida Lam.</title>
        <authorList>
            <person name="Bruccoleri R.E."/>
            <person name="Oakeley E.J."/>
            <person name="Faust A.M.E."/>
            <person name="Altorfer M."/>
            <person name="Dessus-Babus S."/>
            <person name="Burckhardt D."/>
            <person name="Oertli M."/>
            <person name="Naumann U."/>
            <person name="Petersen F."/>
            <person name="Wong J."/>
        </authorList>
    </citation>
    <scope>NUCLEOTIDE SEQUENCE</scope>
    <source>
        <strain evidence="9">GSM-AAB239-AS_SAM_17_03QT</strain>
    </source>
</reference>
<sequence length="840" mass="92911">MAPPPHSHRTPSPSQPSGKNEVTDLKLQLRNLAGSRAPGSDDAKRDLFKKVISFMTVGIDVSSAFSEMVMCSATSDVVLKKMCYLYVGNYARGNPDLSLLTINFLQRDCRDEDPTIRGLALRSLCSLRVANLVEYLVGPLLAGLKDGSGYVRMVAAIGAAKLYHISPATCLDSDFPALLKALMLNDPDAQVVANCLSSLQEIWNLEAGTEEASREREALLSKPVIYYFLNRIKEFSEWAQCLVLELVSKYIPNDSNEIFDIMNLLEDRLQHANGAVVLATSKVFLHLTMSMTDVHQQVYERIKAPLLTLVSAGSPEQSYAVLSHLHLLVMRAPMLFSSDYKHFYCQYSQPSYVKKLKLEMLTAIANESNTYEIVTELCEYAANVDIPIARESIRAVGKIALQQYDVNAIVDRLLQFLEMEKDYVTAETLVLVKDLLRKYPQWSHDCIAVVGNISSKNVQEPKAKAALIWMLGEYSQDMDDAPYALESLIENWDDEHAAEVRLHLLTAVMKCFFKRPPETQKALGAALAASLADSHQDVHDRALFYYRLLQHDVSVAERLVNPSKQAVSVFADTQSSEIKDRIFDEFNSLSVVYQKPSYLFTDKEHRGPFEFSEELGNLSVVPDPADNVIPAQRYEANDNDLLLSTSEKEESGGPVNNDSAYSAPDYDGSSVSLVNTQVQSEASFPKHALTSYSSQSTSAIDDLLGLGVSVAPIPPSLKLNPKAVLDPGTFQKKWSQLAISSTQEYSINPEGVVALIKPQALLRHMQGHSIQCIASGGQPPNLKFFFFAQQADEPPAFFLVECLINTSTAKAQIKVKADDPSLAEAFAAIFQSALSKFGQS</sequence>
<dbReference type="Gene3D" id="1.25.10.10">
    <property type="entry name" value="Leucine-rich Repeat Variant"/>
    <property type="match status" value="1"/>
</dbReference>
<dbReference type="Pfam" id="PF09066">
    <property type="entry name" value="B2-adapt-app_C"/>
    <property type="match status" value="1"/>
</dbReference>
<comment type="subcellular location">
    <subcellularLocation>
        <location evidence="1">Endomembrane system</location>
    </subcellularLocation>
</comment>
<evidence type="ECO:0000259" key="8">
    <source>
        <dbReference type="SMART" id="SM01020"/>
    </source>
</evidence>
<organism evidence="9 10">
    <name type="scientific">Iris pallida</name>
    <name type="common">Sweet iris</name>
    <dbReference type="NCBI Taxonomy" id="29817"/>
    <lineage>
        <taxon>Eukaryota</taxon>
        <taxon>Viridiplantae</taxon>
        <taxon>Streptophyta</taxon>
        <taxon>Embryophyta</taxon>
        <taxon>Tracheophyta</taxon>
        <taxon>Spermatophyta</taxon>
        <taxon>Magnoliopsida</taxon>
        <taxon>Liliopsida</taxon>
        <taxon>Asparagales</taxon>
        <taxon>Iridaceae</taxon>
        <taxon>Iridoideae</taxon>
        <taxon>Irideae</taxon>
        <taxon>Iris</taxon>
    </lineage>
</organism>
<dbReference type="InterPro" id="IPR012295">
    <property type="entry name" value="TBP_dom_sf"/>
</dbReference>
<comment type="function">
    <text evidence="6">Subunit of clathrin-associated adaptor protein complex that plays a role in protein sorting in the late-Golgi/trans-Golgi network (TGN) and/or endosomes. The AP complexes mediate both the recruitment of clathrin to membranes and the recognition of sorting signals within the cytosolic tails of transmembrane cargo molecules.</text>
</comment>
<dbReference type="InterPro" id="IPR016024">
    <property type="entry name" value="ARM-type_fold"/>
</dbReference>
<comment type="subunit">
    <text evidence="6">Adaptor protein complexes are heterotetramers composed of two large adaptins (beta-type subunit and alpha-type or delta-type or epsilon-type or gamma-type subunit), a medium adaptin (mu-type subunit) and a small adaptin (sigma-type subunit).</text>
</comment>
<proteinExistence type="inferred from homology"/>
<dbReference type="SMART" id="SM01020">
    <property type="entry name" value="B2-adapt-app_C"/>
    <property type="match status" value="1"/>
</dbReference>
<evidence type="ECO:0000256" key="5">
    <source>
        <dbReference type="ARBA" id="ARBA00023136"/>
    </source>
</evidence>
<dbReference type="AlphaFoldDB" id="A0AAX6FPW3"/>
<dbReference type="PIRSF" id="PIRSF002291">
    <property type="entry name" value="AP_complex_beta"/>
    <property type="match status" value="1"/>
</dbReference>
<evidence type="ECO:0000256" key="7">
    <source>
        <dbReference type="SAM" id="MobiDB-lite"/>
    </source>
</evidence>
<gene>
    <name evidence="9" type="ORF">M6B38_405600</name>
</gene>
<dbReference type="FunFam" id="1.25.10.10:FF:000113">
    <property type="entry name" value="Beta-adaptin-like protein A"/>
    <property type="match status" value="1"/>
</dbReference>
<comment type="similarity">
    <text evidence="2 6">Belongs to the adaptor complexes large subunit family.</text>
</comment>
<dbReference type="Proteomes" id="UP001140949">
    <property type="component" value="Unassembled WGS sequence"/>
</dbReference>
<dbReference type="Gene3D" id="3.30.310.10">
    <property type="entry name" value="TATA-Binding Protein"/>
    <property type="match status" value="1"/>
</dbReference>
<dbReference type="PANTHER" id="PTHR11134">
    <property type="entry name" value="ADAPTOR COMPLEX SUBUNIT BETA FAMILY MEMBER"/>
    <property type="match status" value="1"/>
</dbReference>
<keyword evidence="10" id="KW-1185">Reference proteome</keyword>
<evidence type="ECO:0000256" key="4">
    <source>
        <dbReference type="ARBA" id="ARBA00022927"/>
    </source>
</evidence>
<dbReference type="InterPro" id="IPR016342">
    <property type="entry name" value="AP_complex_bsu_1_2_4"/>
</dbReference>
<comment type="caution">
    <text evidence="9">The sequence shown here is derived from an EMBL/GenBank/DDBJ whole genome shotgun (WGS) entry which is preliminary data.</text>
</comment>
<keyword evidence="3 6" id="KW-0813">Transport</keyword>
<protein>
    <recommendedName>
        <fullName evidence="6">Beta-adaptin-like protein</fullName>
    </recommendedName>
</protein>
<name>A0AAX6FPW3_IRIPA</name>
<dbReference type="FunFam" id="3.30.310.10:FF:000014">
    <property type="entry name" value="Beta-adaptin-like protein"/>
    <property type="match status" value="1"/>
</dbReference>
<dbReference type="GO" id="GO:0012505">
    <property type="term" value="C:endomembrane system"/>
    <property type="evidence" value="ECO:0007669"/>
    <property type="project" value="UniProtKB-SubCell"/>
</dbReference>
<dbReference type="GO" id="GO:0016192">
    <property type="term" value="P:vesicle-mediated transport"/>
    <property type="evidence" value="ECO:0007669"/>
    <property type="project" value="InterPro"/>
</dbReference>
<dbReference type="GO" id="GO:0030131">
    <property type="term" value="C:clathrin adaptor complex"/>
    <property type="evidence" value="ECO:0007669"/>
    <property type="project" value="InterPro"/>
</dbReference>
<accession>A0AAX6FPW3</accession>
<feature type="region of interest" description="Disordered" evidence="7">
    <location>
        <begin position="1"/>
        <end position="21"/>
    </location>
</feature>
<dbReference type="EMBL" id="JANAVB010027200">
    <property type="protein sequence ID" value="KAJ6818379.1"/>
    <property type="molecule type" value="Genomic_DNA"/>
</dbReference>
<keyword evidence="5 6" id="KW-0472">Membrane</keyword>
<dbReference type="SUPFAM" id="SSF48371">
    <property type="entry name" value="ARM repeat"/>
    <property type="match status" value="1"/>
</dbReference>
<evidence type="ECO:0000256" key="6">
    <source>
        <dbReference type="PIRNR" id="PIRNR002291"/>
    </source>
</evidence>
<dbReference type="InterPro" id="IPR026739">
    <property type="entry name" value="AP_beta"/>
</dbReference>
<feature type="domain" description="Beta-adaptin appendage C-terminal subdomain" evidence="8">
    <location>
        <begin position="717"/>
        <end position="835"/>
    </location>
</feature>
<dbReference type="InterPro" id="IPR015151">
    <property type="entry name" value="B-adaptin_app_sub_C"/>
</dbReference>
<evidence type="ECO:0000256" key="2">
    <source>
        <dbReference type="ARBA" id="ARBA00006613"/>
    </source>
</evidence>
<dbReference type="Pfam" id="PF01602">
    <property type="entry name" value="Adaptin_N"/>
    <property type="match status" value="1"/>
</dbReference>
<reference evidence="9" key="2">
    <citation type="submission" date="2023-04" db="EMBL/GenBank/DDBJ databases">
        <authorList>
            <person name="Bruccoleri R.E."/>
            <person name="Oakeley E.J."/>
            <person name="Faust A.-M."/>
            <person name="Dessus-Babus S."/>
            <person name="Altorfer M."/>
            <person name="Burckhardt D."/>
            <person name="Oertli M."/>
            <person name="Naumann U."/>
            <person name="Petersen F."/>
            <person name="Wong J."/>
        </authorList>
    </citation>
    <scope>NUCLEOTIDE SEQUENCE</scope>
    <source>
        <strain evidence="9">GSM-AAB239-AS_SAM_17_03QT</strain>
        <tissue evidence="9">Leaf</tissue>
    </source>
</reference>
<dbReference type="InterPro" id="IPR002553">
    <property type="entry name" value="Clathrin/coatomer_adapt-like_N"/>
</dbReference>
<keyword evidence="4 6" id="KW-0653">Protein transport</keyword>
<evidence type="ECO:0000256" key="1">
    <source>
        <dbReference type="ARBA" id="ARBA00004308"/>
    </source>
</evidence>
<dbReference type="GO" id="GO:0030276">
    <property type="term" value="F:clathrin binding"/>
    <property type="evidence" value="ECO:0007669"/>
    <property type="project" value="InterPro"/>
</dbReference>
<dbReference type="InterPro" id="IPR011989">
    <property type="entry name" value="ARM-like"/>
</dbReference>
<evidence type="ECO:0000256" key="3">
    <source>
        <dbReference type="ARBA" id="ARBA00022448"/>
    </source>
</evidence>
<dbReference type="GO" id="GO:0006886">
    <property type="term" value="P:intracellular protein transport"/>
    <property type="evidence" value="ECO:0007669"/>
    <property type="project" value="InterPro"/>
</dbReference>
<evidence type="ECO:0000313" key="9">
    <source>
        <dbReference type="EMBL" id="KAJ6818379.1"/>
    </source>
</evidence>
<evidence type="ECO:0000313" key="10">
    <source>
        <dbReference type="Proteomes" id="UP001140949"/>
    </source>
</evidence>